<sequence length="86" mass="8364">MQVLRFLAVAALAAMTLNSVASAPQEDSNTAEKVSNDALDVILGTSSTTGSAIAGATDSASGSNSATNVAAGVFTTAMAVAAVIFV</sequence>
<protein>
    <recommendedName>
        <fullName evidence="6">RxLR effector protein</fullName>
    </recommendedName>
</protein>
<accession>A0A329S7U6</accession>
<dbReference type="VEuPathDB" id="FungiDB:PC110_g11857"/>
<dbReference type="EMBL" id="RCML01000270">
    <property type="protein sequence ID" value="KAG2982865.1"/>
    <property type="molecule type" value="Genomic_DNA"/>
</dbReference>
<feature type="signal peptide" evidence="1">
    <location>
        <begin position="1"/>
        <end position="22"/>
    </location>
</feature>
<dbReference type="EMBL" id="RCMV01000447">
    <property type="protein sequence ID" value="KAG3217048.1"/>
    <property type="molecule type" value="Genomic_DNA"/>
</dbReference>
<reference evidence="4 5" key="1">
    <citation type="submission" date="2018-01" db="EMBL/GenBank/DDBJ databases">
        <title>Draft genome of the strawberry crown rot pathogen Phytophthora cactorum.</title>
        <authorList>
            <person name="Armitage A.D."/>
            <person name="Lysoe E."/>
            <person name="Nellist C.F."/>
            <person name="Harrison R.J."/>
            <person name="Brurberg M.B."/>
        </authorList>
    </citation>
    <scope>NUCLEOTIDE SEQUENCE [LARGE SCALE GENOMIC DNA]</scope>
    <source>
        <strain evidence="4 5">10300</strain>
    </source>
</reference>
<evidence type="ECO:0000313" key="4">
    <source>
        <dbReference type="EMBL" id="RAW31778.1"/>
    </source>
</evidence>
<dbReference type="OrthoDB" id="118186at2759"/>
<keyword evidence="5" id="KW-1185">Reference proteome</keyword>
<evidence type="ECO:0000313" key="3">
    <source>
        <dbReference type="EMBL" id="KAG3217048.1"/>
    </source>
</evidence>
<proteinExistence type="predicted"/>
<feature type="chain" id="PRO_5040067869" description="RxLR effector protein" evidence="1">
    <location>
        <begin position="23"/>
        <end position="86"/>
    </location>
</feature>
<dbReference type="Proteomes" id="UP000697107">
    <property type="component" value="Unassembled WGS sequence"/>
</dbReference>
<dbReference type="Proteomes" id="UP000760860">
    <property type="component" value="Unassembled WGS sequence"/>
</dbReference>
<reference evidence="2" key="2">
    <citation type="submission" date="2018-10" db="EMBL/GenBank/DDBJ databases">
        <title>Effector identification in a new, highly contiguous assembly of the strawberry crown rot pathogen Phytophthora cactorum.</title>
        <authorList>
            <person name="Armitage A.D."/>
            <person name="Nellist C.F."/>
            <person name="Bates H."/>
            <person name="Vickerstaff R.J."/>
            <person name="Harrison R.J."/>
        </authorList>
    </citation>
    <scope>NUCLEOTIDE SEQUENCE</scope>
    <source>
        <strain evidence="2">P415</strain>
        <strain evidence="3">P421</strain>
    </source>
</reference>
<evidence type="ECO:0000313" key="2">
    <source>
        <dbReference type="EMBL" id="KAG2982865.1"/>
    </source>
</evidence>
<keyword evidence="1" id="KW-0732">Signal</keyword>
<dbReference type="EMBL" id="MJFZ01000306">
    <property type="protein sequence ID" value="RAW31778.1"/>
    <property type="molecule type" value="Genomic_DNA"/>
</dbReference>
<gene>
    <name evidence="4" type="ORF">PC110_g11857</name>
    <name evidence="2" type="ORF">PC118_g9729</name>
    <name evidence="3" type="ORF">PC129_g12111</name>
</gene>
<dbReference type="AlphaFoldDB" id="A0A329S7U6"/>
<comment type="caution">
    <text evidence="4">The sequence shown here is derived from an EMBL/GenBank/DDBJ whole genome shotgun (WGS) entry which is preliminary data.</text>
</comment>
<evidence type="ECO:0000256" key="1">
    <source>
        <dbReference type="SAM" id="SignalP"/>
    </source>
</evidence>
<dbReference type="Proteomes" id="UP000251314">
    <property type="component" value="Unassembled WGS sequence"/>
</dbReference>
<organism evidence="4 5">
    <name type="scientific">Phytophthora cactorum</name>
    <dbReference type="NCBI Taxonomy" id="29920"/>
    <lineage>
        <taxon>Eukaryota</taxon>
        <taxon>Sar</taxon>
        <taxon>Stramenopiles</taxon>
        <taxon>Oomycota</taxon>
        <taxon>Peronosporomycetes</taxon>
        <taxon>Peronosporales</taxon>
        <taxon>Peronosporaceae</taxon>
        <taxon>Phytophthora</taxon>
    </lineage>
</organism>
<evidence type="ECO:0000313" key="5">
    <source>
        <dbReference type="Proteomes" id="UP000251314"/>
    </source>
</evidence>
<name>A0A329S7U6_9STRA</name>
<evidence type="ECO:0008006" key="6">
    <source>
        <dbReference type="Google" id="ProtNLM"/>
    </source>
</evidence>